<dbReference type="Gene3D" id="2.40.128.90">
    <property type="entry name" value="OMPT-like"/>
    <property type="match status" value="1"/>
</dbReference>
<dbReference type="RefSeq" id="WP_113618993.1">
    <property type="nucleotide sequence ID" value="NZ_QFFJ01000002.1"/>
</dbReference>
<reference evidence="2 3" key="1">
    <citation type="submission" date="2018-05" db="EMBL/GenBank/DDBJ databases">
        <title>Chitinophaga sp. K3CV102501T nov., isolated from isolated from a monsoon evergreen broad-leaved forest soil.</title>
        <authorList>
            <person name="Lv Y."/>
        </authorList>
    </citation>
    <scope>NUCLEOTIDE SEQUENCE [LARGE SCALE GENOMIC DNA]</scope>
    <source>
        <strain evidence="2 3">GDMCC 1.1325</strain>
    </source>
</reference>
<keyword evidence="3" id="KW-1185">Reference proteome</keyword>
<dbReference type="AlphaFoldDB" id="A0A365XV96"/>
<dbReference type="Pfam" id="PF17251">
    <property type="entry name" value="Pom"/>
    <property type="match status" value="1"/>
</dbReference>
<proteinExistence type="predicted"/>
<dbReference type="EMBL" id="QFFJ01000002">
    <property type="protein sequence ID" value="RBL90243.1"/>
    <property type="molecule type" value="Genomic_DNA"/>
</dbReference>
<protein>
    <recommendedName>
        <fullName evidence="1">Protochlamydia outer membrane protein domain-containing protein</fullName>
    </recommendedName>
</protein>
<name>A0A365XV96_9BACT</name>
<feature type="domain" description="Protochlamydia outer membrane protein" evidence="1">
    <location>
        <begin position="46"/>
        <end position="285"/>
    </location>
</feature>
<sequence length="300" mass="33582">MFPFYLSCNIKRLTRLFILILFALESKGQEHRFSISTGGVANINSFNWSIAGNIQGMAPNILSELKFNQVTALGVYAEGVFRPFKRIEIQGHYQKNGTISGTVHDADYNGDNRSKITYDEYFQSNQGHLEAFSARVVLNGLIRKNYTLNIGIGYNNTQQNYFLLSPDNEKLRTTYLAKWRGPTLSAGGKYHITQSLYLEGVFTFGLLQYNAVANWNLAREFQHPVSFKQEANGNSLDVKLGIIYQLNTHLGVMANGVLGRSTTKAGTDIAYLSNNAQVVTQFNGAHSRYARISMGIIFGF</sequence>
<evidence type="ECO:0000313" key="3">
    <source>
        <dbReference type="Proteomes" id="UP000253410"/>
    </source>
</evidence>
<dbReference type="InterPro" id="IPR035163">
    <property type="entry name" value="Pom"/>
</dbReference>
<comment type="caution">
    <text evidence="2">The sequence shown here is derived from an EMBL/GenBank/DDBJ whole genome shotgun (WGS) entry which is preliminary data.</text>
</comment>
<evidence type="ECO:0000259" key="1">
    <source>
        <dbReference type="Pfam" id="PF17251"/>
    </source>
</evidence>
<organism evidence="2 3">
    <name type="scientific">Chitinophaga flava</name>
    <dbReference type="NCBI Taxonomy" id="2259036"/>
    <lineage>
        <taxon>Bacteria</taxon>
        <taxon>Pseudomonadati</taxon>
        <taxon>Bacteroidota</taxon>
        <taxon>Chitinophagia</taxon>
        <taxon>Chitinophagales</taxon>
        <taxon>Chitinophagaceae</taxon>
        <taxon>Chitinophaga</taxon>
    </lineage>
</organism>
<dbReference type="InterPro" id="IPR053724">
    <property type="entry name" value="OMP_A26_sf"/>
</dbReference>
<dbReference type="Proteomes" id="UP000253410">
    <property type="component" value="Unassembled WGS sequence"/>
</dbReference>
<gene>
    <name evidence="2" type="ORF">DF182_27650</name>
</gene>
<evidence type="ECO:0000313" key="2">
    <source>
        <dbReference type="EMBL" id="RBL90243.1"/>
    </source>
</evidence>
<accession>A0A365XV96</accession>